<organism evidence="2 3">
    <name type="scientific">Streptomyces muensis</name>
    <dbReference type="NCBI Taxonomy" id="1077944"/>
    <lineage>
        <taxon>Bacteria</taxon>
        <taxon>Bacillati</taxon>
        <taxon>Actinomycetota</taxon>
        <taxon>Actinomycetes</taxon>
        <taxon>Kitasatosporales</taxon>
        <taxon>Streptomycetaceae</taxon>
        <taxon>Streptomyces</taxon>
    </lineage>
</organism>
<keyword evidence="2" id="KW-0378">Hydrolase</keyword>
<dbReference type="SUPFAM" id="SSF53474">
    <property type="entry name" value="alpha/beta-Hydrolases"/>
    <property type="match status" value="1"/>
</dbReference>
<accession>A0A9X1PU68</accession>
<dbReference type="PANTHER" id="PTHR43194:SF2">
    <property type="entry name" value="PEROXISOMAL MEMBRANE PROTEIN LPX1"/>
    <property type="match status" value="1"/>
</dbReference>
<proteinExistence type="predicted"/>
<evidence type="ECO:0000313" key="2">
    <source>
        <dbReference type="EMBL" id="MCF1592595.1"/>
    </source>
</evidence>
<dbReference type="InterPro" id="IPR000073">
    <property type="entry name" value="AB_hydrolase_1"/>
</dbReference>
<dbReference type="Gene3D" id="3.40.50.1820">
    <property type="entry name" value="alpha/beta hydrolase"/>
    <property type="match status" value="1"/>
</dbReference>
<dbReference type="Proteomes" id="UP001139384">
    <property type="component" value="Unassembled WGS sequence"/>
</dbReference>
<evidence type="ECO:0000259" key="1">
    <source>
        <dbReference type="Pfam" id="PF12697"/>
    </source>
</evidence>
<dbReference type="InterPro" id="IPR029058">
    <property type="entry name" value="AB_hydrolase_fold"/>
</dbReference>
<sequence>MTTYVLLHGGGMGGWVWRHVAAPLRTAGHEVLTPTFTGFGERVHLLSKDHGHDVNVQDVIGVLRYEDVRDAVLVGHSYAGSVIPGVVAQEGDRVRHIVYLDAMMSRSGESVFETMGYATRDELPGIRAAIQAGQAGPGTGVHLQERQRLTAAPFDMPTERQEWLLDHLSDMPMRVVTDPVAVGVETLPHTTDYIVAKNDPTMATSQERAVELGWQVHEWKADHGFIIGRAGELADFLLSHG</sequence>
<dbReference type="RefSeq" id="WP_234760906.1">
    <property type="nucleotide sequence ID" value="NZ_JAKEIP010000006.1"/>
</dbReference>
<comment type="caution">
    <text evidence="2">The sequence shown here is derived from an EMBL/GenBank/DDBJ whole genome shotgun (WGS) entry which is preliminary data.</text>
</comment>
<protein>
    <submittedName>
        <fullName evidence="2">Alpha/beta hydrolase</fullName>
    </submittedName>
</protein>
<reference evidence="2" key="1">
    <citation type="submission" date="2022-01" db="EMBL/GenBank/DDBJ databases">
        <title>Draft Genome Sequences of Seven Type Strains of the Genus Streptomyces.</title>
        <authorList>
            <person name="Aziz S."/>
            <person name="Coretto E."/>
            <person name="Chronakova A."/>
            <person name="Sproer C."/>
            <person name="Huber K."/>
            <person name="Nouioui I."/>
            <person name="Gross H."/>
        </authorList>
    </citation>
    <scope>NUCLEOTIDE SEQUENCE</scope>
    <source>
        <strain evidence="2">DSM 103493</strain>
    </source>
</reference>
<dbReference type="PANTHER" id="PTHR43194">
    <property type="entry name" value="HYDROLASE ALPHA/BETA FOLD FAMILY"/>
    <property type="match status" value="1"/>
</dbReference>
<dbReference type="Pfam" id="PF12697">
    <property type="entry name" value="Abhydrolase_6"/>
    <property type="match status" value="1"/>
</dbReference>
<gene>
    <name evidence="2" type="ORF">L0P92_03290</name>
</gene>
<feature type="domain" description="AB hydrolase-1" evidence="1">
    <location>
        <begin position="5"/>
        <end position="235"/>
    </location>
</feature>
<dbReference type="AlphaFoldDB" id="A0A9X1PU68"/>
<keyword evidence="3" id="KW-1185">Reference proteome</keyword>
<dbReference type="GO" id="GO:0016787">
    <property type="term" value="F:hydrolase activity"/>
    <property type="evidence" value="ECO:0007669"/>
    <property type="project" value="UniProtKB-KW"/>
</dbReference>
<name>A0A9X1PU68_STRM4</name>
<evidence type="ECO:0000313" key="3">
    <source>
        <dbReference type="Proteomes" id="UP001139384"/>
    </source>
</evidence>
<dbReference type="EMBL" id="JAKEIP010000006">
    <property type="protein sequence ID" value="MCF1592595.1"/>
    <property type="molecule type" value="Genomic_DNA"/>
</dbReference>
<dbReference type="InterPro" id="IPR050228">
    <property type="entry name" value="Carboxylesterase_BioH"/>
</dbReference>